<gene>
    <name evidence="2" type="ORF">PAXINDRAFT_11980</name>
</gene>
<feature type="compositionally biased region" description="Basic and acidic residues" evidence="1">
    <location>
        <begin position="94"/>
        <end position="114"/>
    </location>
</feature>
<name>A0A0C9TH92_PAXIN</name>
<feature type="region of interest" description="Disordered" evidence="1">
    <location>
        <begin position="53"/>
        <end position="154"/>
    </location>
</feature>
<protein>
    <submittedName>
        <fullName evidence="2">Uncharacterized protein</fullName>
    </submittedName>
</protein>
<dbReference type="EMBL" id="KN819338">
    <property type="protein sequence ID" value="KIJ15060.1"/>
    <property type="molecule type" value="Genomic_DNA"/>
</dbReference>
<reference evidence="3" key="2">
    <citation type="submission" date="2015-01" db="EMBL/GenBank/DDBJ databases">
        <title>Evolutionary Origins and Diversification of the Mycorrhizal Mutualists.</title>
        <authorList>
            <consortium name="DOE Joint Genome Institute"/>
            <consortium name="Mycorrhizal Genomics Consortium"/>
            <person name="Kohler A."/>
            <person name="Kuo A."/>
            <person name="Nagy L.G."/>
            <person name="Floudas D."/>
            <person name="Copeland A."/>
            <person name="Barry K.W."/>
            <person name="Cichocki N."/>
            <person name="Veneault-Fourrey C."/>
            <person name="LaButti K."/>
            <person name="Lindquist E.A."/>
            <person name="Lipzen A."/>
            <person name="Lundell T."/>
            <person name="Morin E."/>
            <person name="Murat C."/>
            <person name="Riley R."/>
            <person name="Ohm R."/>
            <person name="Sun H."/>
            <person name="Tunlid A."/>
            <person name="Henrissat B."/>
            <person name="Grigoriev I.V."/>
            <person name="Hibbett D.S."/>
            <person name="Martin F."/>
        </authorList>
    </citation>
    <scope>NUCLEOTIDE SEQUENCE [LARGE SCALE GENOMIC DNA]</scope>
    <source>
        <strain evidence="3">ATCC 200175</strain>
    </source>
</reference>
<dbReference type="Proteomes" id="UP000053647">
    <property type="component" value="Unassembled WGS sequence"/>
</dbReference>
<feature type="region of interest" description="Disordered" evidence="1">
    <location>
        <begin position="208"/>
        <end position="282"/>
    </location>
</feature>
<dbReference type="HOGENOM" id="CLU_987310_0_0_1"/>
<dbReference type="AlphaFoldDB" id="A0A0C9TH92"/>
<evidence type="ECO:0000313" key="3">
    <source>
        <dbReference type="Proteomes" id="UP000053647"/>
    </source>
</evidence>
<reference evidence="2 3" key="1">
    <citation type="submission" date="2014-06" db="EMBL/GenBank/DDBJ databases">
        <authorList>
            <consortium name="DOE Joint Genome Institute"/>
            <person name="Kuo A."/>
            <person name="Kohler A."/>
            <person name="Nagy L.G."/>
            <person name="Floudas D."/>
            <person name="Copeland A."/>
            <person name="Barry K.W."/>
            <person name="Cichocki N."/>
            <person name="Veneault-Fourrey C."/>
            <person name="LaButti K."/>
            <person name="Lindquist E.A."/>
            <person name="Lipzen A."/>
            <person name="Lundell T."/>
            <person name="Morin E."/>
            <person name="Murat C."/>
            <person name="Sun H."/>
            <person name="Tunlid A."/>
            <person name="Henrissat B."/>
            <person name="Grigoriev I.V."/>
            <person name="Hibbett D.S."/>
            <person name="Martin F."/>
            <person name="Nordberg H.P."/>
            <person name="Cantor M.N."/>
            <person name="Hua S.X."/>
        </authorList>
    </citation>
    <scope>NUCLEOTIDE SEQUENCE [LARGE SCALE GENOMIC DNA]</scope>
    <source>
        <strain evidence="2 3">ATCC 200175</strain>
    </source>
</reference>
<accession>A0A0C9TH92</accession>
<sequence>MKSKRPRTKEQDTSYMYMQRHRVELGRVKLRSQEGREVVDEDGEDVHIHHAHVEPQQPQMTHQMAADTTDPHANSAGPVGPVGMLNEPLNGIDKGVEEGDRKVEEEDEKGRRASESAAPSSNDDSGDEDVRYVTTTLHPALPPPPPVHPKQLDDVNSARACKMAAQRMCGDAMNDPGSEMDAPGSQPPSVWLKGEKDKALSLYVEADHVEADDDNAKTVNATVKEDQDDQIPPRDPVGTQDGDMRCPNEPTEPPDEEEGARGGNGELRRIKMVEDVELKESR</sequence>
<feature type="compositionally biased region" description="Basic and acidic residues" evidence="1">
    <location>
        <begin position="266"/>
        <end position="282"/>
    </location>
</feature>
<feature type="region of interest" description="Disordered" evidence="1">
    <location>
        <begin position="169"/>
        <end position="193"/>
    </location>
</feature>
<keyword evidence="3" id="KW-1185">Reference proteome</keyword>
<organism evidence="2 3">
    <name type="scientific">Paxillus involutus ATCC 200175</name>
    <dbReference type="NCBI Taxonomy" id="664439"/>
    <lineage>
        <taxon>Eukaryota</taxon>
        <taxon>Fungi</taxon>
        <taxon>Dikarya</taxon>
        <taxon>Basidiomycota</taxon>
        <taxon>Agaricomycotina</taxon>
        <taxon>Agaricomycetes</taxon>
        <taxon>Agaricomycetidae</taxon>
        <taxon>Boletales</taxon>
        <taxon>Paxilineae</taxon>
        <taxon>Paxillaceae</taxon>
        <taxon>Paxillus</taxon>
    </lineage>
</organism>
<evidence type="ECO:0000313" key="2">
    <source>
        <dbReference type="EMBL" id="KIJ15060.1"/>
    </source>
</evidence>
<evidence type="ECO:0000256" key="1">
    <source>
        <dbReference type="SAM" id="MobiDB-lite"/>
    </source>
</evidence>
<proteinExistence type="predicted"/>